<evidence type="ECO:0000256" key="1">
    <source>
        <dbReference type="SAM" id="MobiDB-lite"/>
    </source>
</evidence>
<dbReference type="RefSeq" id="WP_179766980.1">
    <property type="nucleotide sequence ID" value="NZ_JACCFO010000001.1"/>
</dbReference>
<gene>
    <name evidence="2" type="ORF">HNR12_001750</name>
</gene>
<keyword evidence="3" id="KW-1185">Reference proteome</keyword>
<dbReference type="AlphaFoldDB" id="A0A853BJN0"/>
<dbReference type="EMBL" id="JACCFO010000001">
    <property type="protein sequence ID" value="NYI95473.1"/>
    <property type="molecule type" value="Genomic_DNA"/>
</dbReference>
<comment type="caution">
    <text evidence="2">The sequence shown here is derived from an EMBL/GenBank/DDBJ whole genome shotgun (WGS) entry which is preliminary data.</text>
</comment>
<sequence>MDAAYRRYGRLGESLADIDKGLRKTEAALAGAGAGFTAAERGQTLPDDVNRLTPKDVGDFLRAAREGVDRMDRSAGRLSAAHRGTPREAAADASADELRRAARAFPSTAEIGAAQREAEQQAATKAAGAPLTPGRLTAARQGRTAPARRTPAPRPGPANGRAL</sequence>
<feature type="compositionally biased region" description="Basic and acidic residues" evidence="1">
    <location>
        <begin position="85"/>
        <end position="100"/>
    </location>
</feature>
<organism evidence="2 3">
    <name type="scientific">Streptomonospora nanhaiensis</name>
    <dbReference type="NCBI Taxonomy" id="1323731"/>
    <lineage>
        <taxon>Bacteria</taxon>
        <taxon>Bacillati</taxon>
        <taxon>Actinomycetota</taxon>
        <taxon>Actinomycetes</taxon>
        <taxon>Streptosporangiales</taxon>
        <taxon>Nocardiopsidaceae</taxon>
        <taxon>Streptomonospora</taxon>
    </lineage>
</organism>
<evidence type="ECO:0000313" key="2">
    <source>
        <dbReference type="EMBL" id="NYI95473.1"/>
    </source>
</evidence>
<name>A0A853BJN0_9ACTN</name>
<reference evidence="2 3" key="1">
    <citation type="submission" date="2020-07" db="EMBL/GenBank/DDBJ databases">
        <title>Sequencing the genomes of 1000 actinobacteria strains.</title>
        <authorList>
            <person name="Klenk H.-P."/>
        </authorList>
    </citation>
    <scope>NUCLEOTIDE SEQUENCE [LARGE SCALE GENOMIC DNA]</scope>
    <source>
        <strain evidence="2 3">DSM 45927</strain>
    </source>
</reference>
<accession>A0A853BJN0</accession>
<protein>
    <submittedName>
        <fullName evidence="2">Uncharacterized protein</fullName>
    </submittedName>
</protein>
<feature type="compositionally biased region" description="Low complexity" evidence="1">
    <location>
        <begin position="137"/>
        <end position="150"/>
    </location>
</feature>
<evidence type="ECO:0000313" key="3">
    <source>
        <dbReference type="Proteomes" id="UP000575985"/>
    </source>
</evidence>
<feature type="compositionally biased region" description="Low complexity" evidence="1">
    <location>
        <begin position="109"/>
        <end position="129"/>
    </location>
</feature>
<proteinExistence type="predicted"/>
<feature type="region of interest" description="Disordered" evidence="1">
    <location>
        <begin position="71"/>
        <end position="163"/>
    </location>
</feature>
<dbReference type="Proteomes" id="UP000575985">
    <property type="component" value="Unassembled WGS sequence"/>
</dbReference>